<sequence length="77" mass="9112">ISQDINKPVIEDMTVRKPVKPTESIEIKADVQDDQVVKTVKLRYRTNRKDDFKEILLQKDHNDRLFHHIIYSPELIG</sequence>
<reference evidence="1 2" key="1">
    <citation type="submission" date="2020-09" db="EMBL/GenBank/DDBJ databases">
        <title>Draft genome of Gelidibacter salicanalis PAMC21136.</title>
        <authorList>
            <person name="Park H."/>
        </authorList>
    </citation>
    <scope>NUCLEOTIDE SEQUENCE [LARGE SCALE GENOMIC DNA]</scope>
    <source>
        <strain evidence="1 2">PAMC21136</strain>
    </source>
</reference>
<proteinExistence type="predicted"/>
<evidence type="ECO:0000313" key="1">
    <source>
        <dbReference type="EMBL" id="MBJ7883166.1"/>
    </source>
</evidence>
<dbReference type="EMBL" id="JAEHJZ010000208">
    <property type="protein sequence ID" value="MBJ7883166.1"/>
    <property type="molecule type" value="Genomic_DNA"/>
</dbReference>
<dbReference type="AlphaFoldDB" id="A0A934KXL6"/>
<dbReference type="Proteomes" id="UP000662373">
    <property type="component" value="Unassembled WGS sequence"/>
</dbReference>
<feature type="non-terminal residue" evidence="1">
    <location>
        <position position="1"/>
    </location>
</feature>
<keyword evidence="2" id="KW-1185">Reference proteome</keyword>
<accession>A0A934KXL6</accession>
<gene>
    <name evidence="1" type="ORF">JEM65_21330</name>
</gene>
<evidence type="ECO:0000313" key="2">
    <source>
        <dbReference type="Proteomes" id="UP000662373"/>
    </source>
</evidence>
<feature type="non-terminal residue" evidence="1">
    <location>
        <position position="77"/>
    </location>
</feature>
<name>A0A934KXL6_9FLAO</name>
<protein>
    <submittedName>
        <fullName evidence="1">Uncharacterized protein</fullName>
    </submittedName>
</protein>
<comment type="caution">
    <text evidence="1">The sequence shown here is derived from an EMBL/GenBank/DDBJ whole genome shotgun (WGS) entry which is preliminary data.</text>
</comment>
<organism evidence="1 2">
    <name type="scientific">Gelidibacter salicanalis</name>
    <dbReference type="NCBI Taxonomy" id="291193"/>
    <lineage>
        <taxon>Bacteria</taxon>
        <taxon>Pseudomonadati</taxon>
        <taxon>Bacteroidota</taxon>
        <taxon>Flavobacteriia</taxon>
        <taxon>Flavobacteriales</taxon>
        <taxon>Flavobacteriaceae</taxon>
        <taxon>Gelidibacter</taxon>
    </lineage>
</organism>